<feature type="domain" description="HTH araC/xylS-type" evidence="4">
    <location>
        <begin position="216"/>
        <end position="314"/>
    </location>
</feature>
<accession>A0ABR9S7P0</accession>
<dbReference type="PANTHER" id="PTHR46796:SF7">
    <property type="entry name" value="ARAC FAMILY TRANSCRIPTIONAL REGULATOR"/>
    <property type="match status" value="1"/>
</dbReference>
<dbReference type="PANTHER" id="PTHR46796">
    <property type="entry name" value="HTH-TYPE TRANSCRIPTIONAL ACTIVATOR RHAS-RELATED"/>
    <property type="match status" value="1"/>
</dbReference>
<dbReference type="InterPro" id="IPR018060">
    <property type="entry name" value="HTH_AraC"/>
</dbReference>
<comment type="caution">
    <text evidence="5">The sequence shown here is derived from an EMBL/GenBank/DDBJ whole genome shotgun (WGS) entry which is preliminary data.</text>
</comment>
<dbReference type="InterPro" id="IPR018062">
    <property type="entry name" value="HTH_AraC-typ_CS"/>
</dbReference>
<dbReference type="PROSITE" id="PS00041">
    <property type="entry name" value="HTH_ARAC_FAMILY_1"/>
    <property type="match status" value="1"/>
</dbReference>
<dbReference type="Pfam" id="PF12833">
    <property type="entry name" value="HTH_18"/>
    <property type="match status" value="1"/>
</dbReference>
<keyword evidence="3" id="KW-0804">Transcription</keyword>
<dbReference type="InterPro" id="IPR032783">
    <property type="entry name" value="AraC_lig"/>
</dbReference>
<keyword evidence="2" id="KW-0238">DNA-binding</keyword>
<name>A0ABR9S7P0_9BURK</name>
<dbReference type="Pfam" id="PF12852">
    <property type="entry name" value="Cupin_6"/>
    <property type="match status" value="1"/>
</dbReference>
<dbReference type="SMART" id="SM00342">
    <property type="entry name" value="HTH_ARAC"/>
    <property type="match status" value="1"/>
</dbReference>
<dbReference type="InterPro" id="IPR011051">
    <property type="entry name" value="RmlC_Cupin_sf"/>
</dbReference>
<evidence type="ECO:0000256" key="1">
    <source>
        <dbReference type="ARBA" id="ARBA00023015"/>
    </source>
</evidence>
<dbReference type="SUPFAM" id="SSF51182">
    <property type="entry name" value="RmlC-like cupins"/>
    <property type="match status" value="1"/>
</dbReference>
<keyword evidence="6" id="KW-1185">Reference proteome</keyword>
<sequence length="326" mass="34645">MLDTSARGPDPLTQVLLNLRLHGVEYGRCEWSAPWAVAFPGPSVARFHFVGRGDAWLRTGGADWVRLQQGDAVLVPRGTTHVLASAPDVPAVDIASLPRVAVSEAIHLVGGGQHAGEASTHTMFCAALRFNLDARHPLLAMMPDVIRAGALARRDPTVPALLEAMEREVMQERVGACGIVARMADVLAATTIRAWVECVCSDTTGWIAALNHPVVGKALAAIHADPAQDWSVPALARLSGSSRSGFASAFKQAVGETPARYIARLRMFQASEWMAAGGMRVGVAADRLGYESEASFSRAFKRIMGAAPSAARARRTQPVRGSAARA</sequence>
<dbReference type="RefSeq" id="WP_193678169.1">
    <property type="nucleotide sequence ID" value="NZ_JADDIV010000005.1"/>
</dbReference>
<dbReference type="Gene3D" id="1.10.10.60">
    <property type="entry name" value="Homeodomain-like"/>
    <property type="match status" value="1"/>
</dbReference>
<gene>
    <name evidence="5" type="ORF">IM787_18440</name>
</gene>
<evidence type="ECO:0000256" key="3">
    <source>
        <dbReference type="ARBA" id="ARBA00023163"/>
    </source>
</evidence>
<dbReference type="Proteomes" id="UP000806285">
    <property type="component" value="Unassembled WGS sequence"/>
</dbReference>
<proteinExistence type="predicted"/>
<dbReference type="EMBL" id="JADDIV010000005">
    <property type="protein sequence ID" value="MBE7369548.1"/>
    <property type="molecule type" value="Genomic_DNA"/>
</dbReference>
<dbReference type="SUPFAM" id="SSF46689">
    <property type="entry name" value="Homeodomain-like"/>
    <property type="match status" value="2"/>
</dbReference>
<evidence type="ECO:0000259" key="4">
    <source>
        <dbReference type="PROSITE" id="PS01124"/>
    </source>
</evidence>
<organism evidence="5 6">
    <name type="scientific">Ramlibacter pallidus</name>
    <dbReference type="NCBI Taxonomy" id="2780087"/>
    <lineage>
        <taxon>Bacteria</taxon>
        <taxon>Pseudomonadati</taxon>
        <taxon>Pseudomonadota</taxon>
        <taxon>Betaproteobacteria</taxon>
        <taxon>Burkholderiales</taxon>
        <taxon>Comamonadaceae</taxon>
        <taxon>Ramlibacter</taxon>
    </lineage>
</organism>
<evidence type="ECO:0000313" key="6">
    <source>
        <dbReference type="Proteomes" id="UP000806285"/>
    </source>
</evidence>
<dbReference type="InterPro" id="IPR009057">
    <property type="entry name" value="Homeodomain-like_sf"/>
</dbReference>
<evidence type="ECO:0000313" key="5">
    <source>
        <dbReference type="EMBL" id="MBE7369548.1"/>
    </source>
</evidence>
<dbReference type="InterPro" id="IPR050204">
    <property type="entry name" value="AraC_XylS_family_regulators"/>
</dbReference>
<protein>
    <submittedName>
        <fullName evidence="5">AraC family transcriptional regulator</fullName>
    </submittedName>
</protein>
<reference evidence="5 6" key="1">
    <citation type="submission" date="2020-10" db="EMBL/GenBank/DDBJ databases">
        <title>Ramlibacter sp. HM2 16S ribosomal RNA gene Genome sequencing and assembly.</title>
        <authorList>
            <person name="Kang M."/>
        </authorList>
    </citation>
    <scope>NUCLEOTIDE SEQUENCE [LARGE SCALE GENOMIC DNA]</scope>
    <source>
        <strain evidence="5 6">HM2</strain>
    </source>
</reference>
<dbReference type="PROSITE" id="PS01124">
    <property type="entry name" value="HTH_ARAC_FAMILY_2"/>
    <property type="match status" value="1"/>
</dbReference>
<keyword evidence="1" id="KW-0805">Transcription regulation</keyword>
<evidence type="ECO:0000256" key="2">
    <source>
        <dbReference type="ARBA" id="ARBA00023125"/>
    </source>
</evidence>